<feature type="compositionally biased region" description="Polar residues" evidence="1">
    <location>
        <begin position="358"/>
        <end position="368"/>
    </location>
</feature>
<feature type="compositionally biased region" description="Basic and acidic residues" evidence="1">
    <location>
        <begin position="347"/>
        <end position="357"/>
    </location>
</feature>
<protein>
    <submittedName>
        <fullName evidence="3">Uncharacterized protein</fullName>
    </submittedName>
</protein>
<feature type="region of interest" description="Disordered" evidence="1">
    <location>
        <begin position="412"/>
        <end position="438"/>
    </location>
</feature>
<feature type="compositionally biased region" description="Basic and acidic residues" evidence="1">
    <location>
        <begin position="306"/>
        <end position="315"/>
    </location>
</feature>
<dbReference type="OrthoDB" id="2195910at2759"/>
<evidence type="ECO:0000256" key="2">
    <source>
        <dbReference type="SAM" id="SignalP"/>
    </source>
</evidence>
<reference evidence="3 4" key="1">
    <citation type="journal article" date="2014" name="MBio">
        <title>The Ordospora colligata genome; evolution of extreme reduction in microsporidia and host-to-parasite horizontal gene transfer.</title>
        <authorList>
            <person name="Pombert J.-F."/>
            <person name="Haag K.L."/>
            <person name="Beidas S."/>
            <person name="Ebert D."/>
            <person name="Keeling P.J."/>
        </authorList>
    </citation>
    <scope>NUCLEOTIDE SEQUENCE [LARGE SCALE GENOMIC DNA]</scope>
    <source>
        <strain evidence="3 4">OC4</strain>
    </source>
</reference>
<feature type="signal peptide" evidence="2">
    <location>
        <begin position="1"/>
        <end position="16"/>
    </location>
</feature>
<feature type="compositionally biased region" description="Basic and acidic residues" evidence="1">
    <location>
        <begin position="272"/>
        <end position="294"/>
    </location>
</feature>
<evidence type="ECO:0000313" key="4">
    <source>
        <dbReference type="Proteomes" id="UP000031056"/>
    </source>
</evidence>
<feature type="chain" id="PRO_5002094958" evidence="2">
    <location>
        <begin position="17"/>
        <end position="438"/>
    </location>
</feature>
<name>A0A0B2UME2_9MICR</name>
<proteinExistence type="predicted"/>
<organism evidence="3 4">
    <name type="scientific">Ordospora colligata OC4</name>
    <dbReference type="NCBI Taxonomy" id="1354746"/>
    <lineage>
        <taxon>Eukaryota</taxon>
        <taxon>Fungi</taxon>
        <taxon>Fungi incertae sedis</taxon>
        <taxon>Microsporidia</taxon>
        <taxon>Ordosporidae</taxon>
        <taxon>Ordospora</taxon>
    </lineage>
</organism>
<keyword evidence="2" id="KW-0732">Signal</keyword>
<sequence length="438" mass="48894">MIGWLGLVIVIEWCMGAIPDIMSGQMYLPPLMGDTGMFGSPQMGGGKAGQVLTFGPDPSSGLMSPMAFQPPGNIQYASTCDSLTNQNEQFKRCVTNQIKDVKAVVDNCKKVLGEDAKECCVDDSCLDVINRNLDGCCSSRDSKACRDEKCHKTIADSIVNNMNTEQLKKSLSDVLKSSLKKIGNGLLELTSCTRDKCGRDAYDDRSIGPSTRSNYEDADEYNRVSSGNITDNVPSKGVMLVPVEKKKYDQMFGMLDEDVKRMSSSNKSNQRHVSDPNRTEYSMRDSDYTRRDTQSRNAQDCLSGNRSKECVRMNDEWQESSDDNKFMSDSDDDMNYTNTTRSRKHRGNENIQRHQDPVNKSTPRTTQSHRTDMPRKAAPAPSECTRKMCSQESRNDVNLECTDYCKRTGRSSNATYTNEGRSRSIEDTDALASDSCLD</sequence>
<evidence type="ECO:0000313" key="3">
    <source>
        <dbReference type="EMBL" id="KHN70444.1"/>
    </source>
</evidence>
<gene>
    <name evidence="3" type="ORF">M896_010970</name>
</gene>
<accession>A0A0B2UME2</accession>
<keyword evidence="4" id="KW-1185">Reference proteome</keyword>
<feature type="compositionally biased region" description="Polar residues" evidence="1">
    <location>
        <begin position="295"/>
        <end position="305"/>
    </location>
</feature>
<dbReference type="RefSeq" id="XP_014564486.1">
    <property type="nucleotide sequence ID" value="XM_014709000.1"/>
</dbReference>
<evidence type="ECO:0000256" key="1">
    <source>
        <dbReference type="SAM" id="MobiDB-lite"/>
    </source>
</evidence>
<dbReference type="InParanoid" id="A0A0B2UME2"/>
<comment type="caution">
    <text evidence="3">The sequence shown here is derived from an EMBL/GenBank/DDBJ whole genome shotgun (WGS) entry which is preliminary data.</text>
</comment>
<dbReference type="EMBL" id="JOKQ01000001">
    <property type="protein sequence ID" value="KHN70444.1"/>
    <property type="molecule type" value="Genomic_DNA"/>
</dbReference>
<dbReference type="AlphaFoldDB" id="A0A0B2UME2"/>
<feature type="region of interest" description="Disordered" evidence="1">
    <location>
        <begin position="260"/>
        <end position="384"/>
    </location>
</feature>
<dbReference type="GeneID" id="26260940"/>
<dbReference type="HOGENOM" id="CLU_690828_0_0_1"/>
<dbReference type="VEuPathDB" id="MicrosporidiaDB:M896_010970"/>
<dbReference type="Proteomes" id="UP000031056">
    <property type="component" value="Unassembled WGS sequence"/>
</dbReference>